<evidence type="ECO:0000256" key="1">
    <source>
        <dbReference type="ARBA" id="ARBA00022448"/>
    </source>
</evidence>
<dbReference type="EMBL" id="JBCLPP010000002">
    <property type="protein sequence ID" value="MEY8244123.1"/>
    <property type="molecule type" value="Genomic_DNA"/>
</dbReference>
<evidence type="ECO:0000313" key="6">
    <source>
        <dbReference type="Proteomes" id="UP001565200"/>
    </source>
</evidence>
<keyword evidence="2" id="KW-0547">Nucleotide-binding</keyword>
<protein>
    <submittedName>
        <fullName evidence="5">ATP-binding cassette domain-containing protein</fullName>
    </submittedName>
</protein>
<name>A0ABV4CRW7_9BACT</name>
<dbReference type="Gene3D" id="3.40.50.300">
    <property type="entry name" value="P-loop containing nucleotide triphosphate hydrolases"/>
    <property type="match status" value="1"/>
</dbReference>
<dbReference type="GO" id="GO:0005524">
    <property type="term" value="F:ATP binding"/>
    <property type="evidence" value="ECO:0007669"/>
    <property type="project" value="UniProtKB-KW"/>
</dbReference>
<keyword evidence="6" id="KW-1185">Reference proteome</keyword>
<dbReference type="PROSITE" id="PS50893">
    <property type="entry name" value="ABC_TRANSPORTER_2"/>
    <property type="match status" value="1"/>
</dbReference>
<dbReference type="Pfam" id="PF00005">
    <property type="entry name" value="ABC_tran"/>
    <property type="match status" value="1"/>
</dbReference>
<organism evidence="5 6">
    <name type="scientific">Heminiphilus faecis</name>
    <dbReference type="NCBI Taxonomy" id="2601703"/>
    <lineage>
        <taxon>Bacteria</taxon>
        <taxon>Pseudomonadati</taxon>
        <taxon>Bacteroidota</taxon>
        <taxon>Bacteroidia</taxon>
        <taxon>Bacteroidales</taxon>
        <taxon>Muribaculaceae</taxon>
        <taxon>Heminiphilus</taxon>
    </lineage>
</organism>
<evidence type="ECO:0000256" key="2">
    <source>
        <dbReference type="ARBA" id="ARBA00022741"/>
    </source>
</evidence>
<keyword evidence="1" id="KW-0813">Transport</keyword>
<gene>
    <name evidence="5" type="ORF">AAK873_00665</name>
</gene>
<comment type="caution">
    <text evidence="5">The sequence shown here is derived from an EMBL/GenBank/DDBJ whole genome shotgun (WGS) entry which is preliminary data.</text>
</comment>
<evidence type="ECO:0000313" key="5">
    <source>
        <dbReference type="EMBL" id="MEY8244123.1"/>
    </source>
</evidence>
<accession>A0ABV4CRW7</accession>
<dbReference type="Proteomes" id="UP001565200">
    <property type="component" value="Unassembled WGS sequence"/>
</dbReference>
<dbReference type="PANTHER" id="PTHR42939">
    <property type="entry name" value="ABC TRANSPORTER ATP-BINDING PROTEIN ALBC-RELATED"/>
    <property type="match status" value="1"/>
</dbReference>
<dbReference type="CDD" id="cd03230">
    <property type="entry name" value="ABC_DR_subfamily_A"/>
    <property type="match status" value="1"/>
</dbReference>
<feature type="domain" description="ABC transporter" evidence="4">
    <location>
        <begin position="2"/>
        <end position="228"/>
    </location>
</feature>
<dbReference type="SUPFAM" id="SSF52540">
    <property type="entry name" value="P-loop containing nucleoside triphosphate hydrolases"/>
    <property type="match status" value="1"/>
</dbReference>
<evidence type="ECO:0000259" key="4">
    <source>
        <dbReference type="PROSITE" id="PS50893"/>
    </source>
</evidence>
<sequence length="283" mass="31872">MLEIDNLTFNYPKRRENVLNDFSLQLAPGGIYGLLGRNGAGKSTLLYLICGLLFPQKGRVLYKGADTRRRLPDTLSDIFIVPEEFTLPAVSLNQYIKINGPFYPKFSVDDMHRHLSTFDIAPDINLGALSMGQKKKVYMSFALACNTSLLLMDEPTNGLDIPGKSAFRRFIVSSMREDQTIIISTHQVRDIDSVLDHVIIMDNHNVLFNHSAFDITRALKFASTQDRDIIQRALYTQNNPSGVTVVLPNNDDEDSQLDLEALFNFALESPGLLNRQFTNLLDN</sequence>
<dbReference type="InterPro" id="IPR051782">
    <property type="entry name" value="ABC_Transporter_VariousFunc"/>
</dbReference>
<dbReference type="InterPro" id="IPR027417">
    <property type="entry name" value="P-loop_NTPase"/>
</dbReference>
<dbReference type="PANTHER" id="PTHR42939:SF1">
    <property type="entry name" value="ABC TRANSPORTER ATP-BINDING PROTEIN ALBC-RELATED"/>
    <property type="match status" value="1"/>
</dbReference>
<dbReference type="InterPro" id="IPR003593">
    <property type="entry name" value="AAA+_ATPase"/>
</dbReference>
<evidence type="ECO:0000256" key="3">
    <source>
        <dbReference type="ARBA" id="ARBA00022840"/>
    </source>
</evidence>
<dbReference type="InterPro" id="IPR003439">
    <property type="entry name" value="ABC_transporter-like_ATP-bd"/>
</dbReference>
<dbReference type="SMART" id="SM00382">
    <property type="entry name" value="AAA"/>
    <property type="match status" value="1"/>
</dbReference>
<keyword evidence="3 5" id="KW-0067">ATP-binding</keyword>
<proteinExistence type="predicted"/>
<dbReference type="RefSeq" id="WP_121699650.1">
    <property type="nucleotide sequence ID" value="NZ_JBCLPP010000002.1"/>
</dbReference>
<reference evidence="5 6" key="1">
    <citation type="submission" date="2024-03" db="EMBL/GenBank/DDBJ databases">
        <title>Mouse gut bacterial collection (mGBC) of GemPharmatech.</title>
        <authorList>
            <person name="He Y."/>
            <person name="Dong L."/>
            <person name="Wu D."/>
            <person name="Gao X."/>
            <person name="Lin Z."/>
        </authorList>
    </citation>
    <scope>NUCLEOTIDE SEQUENCE [LARGE SCALE GENOMIC DNA]</scope>
    <source>
        <strain evidence="5 6">54-13</strain>
    </source>
</reference>